<dbReference type="Proteomes" id="UP000248349">
    <property type="component" value="Unassembled WGS sequence"/>
</dbReference>
<keyword evidence="1" id="KW-0812">Transmembrane</keyword>
<reference evidence="2 3" key="1">
    <citation type="submission" date="2016-12" db="EMBL/GenBank/DDBJ databases">
        <title>The genomes of Aspergillus section Nigri reveals drivers in fungal speciation.</title>
        <authorList>
            <consortium name="DOE Joint Genome Institute"/>
            <person name="Vesth T.C."/>
            <person name="Nybo J."/>
            <person name="Theobald S."/>
            <person name="Brandl J."/>
            <person name="Frisvad J.C."/>
            <person name="Nielsen K.F."/>
            <person name="Lyhne E.K."/>
            <person name="Kogle M.E."/>
            <person name="Kuo A."/>
            <person name="Riley R."/>
            <person name="Clum A."/>
            <person name="Nolan M."/>
            <person name="Lipzen A."/>
            <person name="Salamov A."/>
            <person name="Henrissat B."/>
            <person name="Wiebenga A."/>
            <person name="De Vries R.P."/>
            <person name="Grigoriev I.V."/>
            <person name="Mortensen U.H."/>
            <person name="Andersen M.R."/>
            <person name="Baker S.E."/>
        </authorList>
    </citation>
    <scope>NUCLEOTIDE SEQUENCE [LARGE SCALE GENOMIC DNA]</scope>
    <source>
        <strain evidence="2 3">JOP 1030-1</strain>
    </source>
</reference>
<sequence length="93" mass="9751">MGAAAERFGYWRSIIGSLTACVAFIGIIFAGLLPLLLAGKVLISGGMQDFVIPNYVGAGARRVDGLNDAGAVLIAFLSDLKNKRAGAQELQNR</sequence>
<keyword evidence="1" id="KW-1133">Transmembrane helix</keyword>
<keyword evidence="1" id="KW-0472">Membrane</keyword>
<dbReference type="EMBL" id="KZ821222">
    <property type="protein sequence ID" value="PYH48028.1"/>
    <property type="molecule type" value="Genomic_DNA"/>
</dbReference>
<evidence type="ECO:0000313" key="2">
    <source>
        <dbReference type="EMBL" id="PYH48028.1"/>
    </source>
</evidence>
<keyword evidence="3" id="KW-1185">Reference proteome</keyword>
<dbReference type="GeneID" id="37078413"/>
<gene>
    <name evidence="2" type="ORF">BP01DRAFT_379944</name>
</gene>
<proteinExistence type="predicted"/>
<evidence type="ECO:0000256" key="1">
    <source>
        <dbReference type="SAM" id="Phobius"/>
    </source>
</evidence>
<organism evidence="2 3">
    <name type="scientific">Aspergillus saccharolyticus JOP 1030-1</name>
    <dbReference type="NCBI Taxonomy" id="1450539"/>
    <lineage>
        <taxon>Eukaryota</taxon>
        <taxon>Fungi</taxon>
        <taxon>Dikarya</taxon>
        <taxon>Ascomycota</taxon>
        <taxon>Pezizomycotina</taxon>
        <taxon>Eurotiomycetes</taxon>
        <taxon>Eurotiomycetidae</taxon>
        <taxon>Eurotiales</taxon>
        <taxon>Aspergillaceae</taxon>
        <taxon>Aspergillus</taxon>
        <taxon>Aspergillus subgen. Circumdati</taxon>
    </lineage>
</organism>
<dbReference type="AlphaFoldDB" id="A0A319A8K7"/>
<accession>A0A319A8K7</accession>
<protein>
    <submittedName>
        <fullName evidence="2">Uncharacterized protein</fullName>
    </submittedName>
</protein>
<dbReference type="RefSeq" id="XP_025434010.1">
    <property type="nucleotide sequence ID" value="XM_025577184.1"/>
</dbReference>
<evidence type="ECO:0000313" key="3">
    <source>
        <dbReference type="Proteomes" id="UP000248349"/>
    </source>
</evidence>
<name>A0A319A8K7_9EURO</name>
<feature type="transmembrane region" description="Helical" evidence="1">
    <location>
        <begin position="14"/>
        <end position="38"/>
    </location>
</feature>